<dbReference type="AlphaFoldDB" id="A0A8H3R256"/>
<sequence>MDREKNASVRWKKLTKKEAAAEWGKLTKKEASVRWKPNIFFIFMTHVKIMRQSETLLDYKEVFSIRNIPTET</sequence>
<protein>
    <submittedName>
        <fullName evidence="1">Uncharacterized protein</fullName>
    </submittedName>
</protein>
<name>A0A8H3R256_9GLOM</name>
<dbReference type="EMBL" id="BLAL01000286">
    <property type="protein sequence ID" value="GET00582.1"/>
    <property type="molecule type" value="Genomic_DNA"/>
</dbReference>
<evidence type="ECO:0000313" key="2">
    <source>
        <dbReference type="Proteomes" id="UP000615446"/>
    </source>
</evidence>
<comment type="caution">
    <text evidence="1">The sequence shown here is derived from an EMBL/GenBank/DDBJ whole genome shotgun (WGS) entry which is preliminary data.</text>
</comment>
<gene>
    <name evidence="1" type="ORF">RCL2_002703800</name>
</gene>
<proteinExistence type="predicted"/>
<dbReference type="Proteomes" id="UP000615446">
    <property type="component" value="Unassembled WGS sequence"/>
</dbReference>
<accession>A0A8H3R256</accession>
<evidence type="ECO:0000313" key="1">
    <source>
        <dbReference type="EMBL" id="GET00582.1"/>
    </source>
</evidence>
<organism evidence="1 2">
    <name type="scientific">Rhizophagus clarus</name>
    <dbReference type="NCBI Taxonomy" id="94130"/>
    <lineage>
        <taxon>Eukaryota</taxon>
        <taxon>Fungi</taxon>
        <taxon>Fungi incertae sedis</taxon>
        <taxon>Mucoromycota</taxon>
        <taxon>Glomeromycotina</taxon>
        <taxon>Glomeromycetes</taxon>
        <taxon>Glomerales</taxon>
        <taxon>Glomeraceae</taxon>
        <taxon>Rhizophagus</taxon>
    </lineage>
</organism>
<reference evidence="1" key="1">
    <citation type="submission" date="2019-10" db="EMBL/GenBank/DDBJ databases">
        <title>Conservation and host-specific expression of non-tandemly repeated heterogenous ribosome RNA gene in arbuscular mycorrhizal fungi.</title>
        <authorList>
            <person name="Maeda T."/>
            <person name="Kobayashi Y."/>
            <person name="Nakagawa T."/>
            <person name="Ezawa T."/>
            <person name="Yamaguchi K."/>
            <person name="Bino T."/>
            <person name="Nishimoto Y."/>
            <person name="Shigenobu S."/>
            <person name="Kawaguchi M."/>
        </authorList>
    </citation>
    <scope>NUCLEOTIDE SEQUENCE</scope>
    <source>
        <strain evidence="1">HR1</strain>
    </source>
</reference>